<accession>A0A371JY24</accession>
<feature type="domain" description="Histidine kinase" evidence="10">
    <location>
        <begin position="177"/>
        <end position="392"/>
    </location>
</feature>
<evidence type="ECO:0000256" key="3">
    <source>
        <dbReference type="ARBA" id="ARBA00022553"/>
    </source>
</evidence>
<dbReference type="RefSeq" id="WP_115860658.1">
    <property type="nucleotide sequence ID" value="NZ_QTSU01000003.1"/>
</dbReference>
<keyword evidence="13" id="KW-1185">Reference proteome</keyword>
<dbReference type="SUPFAM" id="SSF55874">
    <property type="entry name" value="ATPase domain of HSP90 chaperone/DNA topoisomerase II/histidine kinase"/>
    <property type="match status" value="1"/>
</dbReference>
<dbReference type="OrthoDB" id="8874570at2"/>
<gene>
    <name evidence="12" type="ORF">DX914_16230</name>
</gene>
<dbReference type="Gene3D" id="1.10.287.130">
    <property type="match status" value="1"/>
</dbReference>
<keyword evidence="3 8" id="KW-0597">Phosphoprotein</keyword>
<organism evidence="12 13">
    <name type="scientific">Lysobacter silvisoli</name>
    <dbReference type="NCBI Taxonomy" id="2293254"/>
    <lineage>
        <taxon>Bacteria</taxon>
        <taxon>Pseudomonadati</taxon>
        <taxon>Pseudomonadota</taxon>
        <taxon>Gammaproteobacteria</taxon>
        <taxon>Lysobacterales</taxon>
        <taxon>Lysobacteraceae</taxon>
        <taxon>Lysobacter</taxon>
    </lineage>
</organism>
<dbReference type="InterPro" id="IPR003594">
    <property type="entry name" value="HATPase_dom"/>
</dbReference>
<name>A0A371JY24_9GAMM</name>
<evidence type="ECO:0000256" key="9">
    <source>
        <dbReference type="SAM" id="MobiDB-lite"/>
    </source>
</evidence>
<dbReference type="PROSITE" id="PS50109">
    <property type="entry name" value="HIS_KIN"/>
    <property type="match status" value="1"/>
</dbReference>
<reference evidence="12 13" key="1">
    <citation type="submission" date="2018-08" db="EMBL/GenBank/DDBJ databases">
        <title>Lysobacter sp. zong2l5, whole genome shotgun sequence.</title>
        <authorList>
            <person name="Zhang X."/>
            <person name="Feng G."/>
            <person name="Zhu H."/>
        </authorList>
    </citation>
    <scope>NUCLEOTIDE SEQUENCE [LARGE SCALE GENOMIC DNA]</scope>
    <source>
        <strain evidence="13">zong2l5</strain>
    </source>
</reference>
<dbReference type="InterPro" id="IPR004358">
    <property type="entry name" value="Sig_transdc_His_kin-like_C"/>
</dbReference>
<dbReference type="PRINTS" id="PR00344">
    <property type="entry name" value="BCTRLSENSOR"/>
</dbReference>
<dbReference type="Proteomes" id="UP000264492">
    <property type="component" value="Unassembled WGS sequence"/>
</dbReference>
<comment type="catalytic activity">
    <reaction evidence="1">
        <text>ATP + protein L-histidine = ADP + protein N-phospho-L-histidine.</text>
        <dbReference type="EC" id="2.7.13.3"/>
    </reaction>
</comment>
<dbReference type="Gene3D" id="3.40.50.2300">
    <property type="match status" value="1"/>
</dbReference>
<evidence type="ECO:0000256" key="5">
    <source>
        <dbReference type="ARBA" id="ARBA00023015"/>
    </source>
</evidence>
<evidence type="ECO:0000256" key="4">
    <source>
        <dbReference type="ARBA" id="ARBA00023012"/>
    </source>
</evidence>
<evidence type="ECO:0000313" key="13">
    <source>
        <dbReference type="Proteomes" id="UP000264492"/>
    </source>
</evidence>
<dbReference type="InterPro" id="IPR011006">
    <property type="entry name" value="CheY-like_superfamily"/>
</dbReference>
<keyword evidence="12" id="KW-0808">Transferase</keyword>
<dbReference type="FunFam" id="3.40.50.2300:FF:000001">
    <property type="entry name" value="DNA-binding response regulator PhoB"/>
    <property type="match status" value="1"/>
</dbReference>
<dbReference type="CDD" id="cd00082">
    <property type="entry name" value="HisKA"/>
    <property type="match status" value="1"/>
</dbReference>
<dbReference type="InterPro" id="IPR003661">
    <property type="entry name" value="HisK_dim/P_dom"/>
</dbReference>
<evidence type="ECO:0000313" key="12">
    <source>
        <dbReference type="EMBL" id="RDZ26534.1"/>
    </source>
</evidence>
<feature type="region of interest" description="Disordered" evidence="9">
    <location>
        <begin position="1"/>
        <end position="37"/>
    </location>
</feature>
<keyword evidence="5" id="KW-0805">Transcription regulation</keyword>
<dbReference type="AlphaFoldDB" id="A0A371JY24"/>
<evidence type="ECO:0000256" key="7">
    <source>
        <dbReference type="ARBA" id="ARBA00023163"/>
    </source>
</evidence>
<dbReference type="Gene3D" id="3.30.565.10">
    <property type="entry name" value="Histidine kinase-like ATPase, C-terminal domain"/>
    <property type="match status" value="1"/>
</dbReference>
<dbReference type="PANTHER" id="PTHR43547">
    <property type="entry name" value="TWO-COMPONENT HISTIDINE KINASE"/>
    <property type="match status" value="1"/>
</dbReference>
<evidence type="ECO:0000256" key="1">
    <source>
        <dbReference type="ARBA" id="ARBA00000085"/>
    </source>
</evidence>
<evidence type="ECO:0000256" key="2">
    <source>
        <dbReference type="ARBA" id="ARBA00012438"/>
    </source>
</evidence>
<feature type="modified residue" description="4-aspartylphosphate" evidence="8">
    <location>
        <position position="89"/>
    </location>
</feature>
<dbReference type="Pfam" id="PF02518">
    <property type="entry name" value="HATPase_c"/>
    <property type="match status" value="1"/>
</dbReference>
<dbReference type="GO" id="GO:0003677">
    <property type="term" value="F:DNA binding"/>
    <property type="evidence" value="ECO:0007669"/>
    <property type="project" value="UniProtKB-KW"/>
</dbReference>
<dbReference type="SMART" id="SM00387">
    <property type="entry name" value="HATPase_c"/>
    <property type="match status" value="1"/>
</dbReference>
<dbReference type="PROSITE" id="PS50110">
    <property type="entry name" value="RESPONSE_REGULATORY"/>
    <property type="match status" value="1"/>
</dbReference>
<dbReference type="SMART" id="SM00448">
    <property type="entry name" value="REC"/>
    <property type="match status" value="1"/>
</dbReference>
<keyword evidence="6" id="KW-0238">DNA-binding</keyword>
<dbReference type="InterPro" id="IPR001789">
    <property type="entry name" value="Sig_transdc_resp-reg_receiver"/>
</dbReference>
<dbReference type="EMBL" id="QTSU01000003">
    <property type="protein sequence ID" value="RDZ26534.1"/>
    <property type="molecule type" value="Genomic_DNA"/>
</dbReference>
<protein>
    <recommendedName>
        <fullName evidence="2">histidine kinase</fullName>
        <ecNumber evidence="2">2.7.13.3</ecNumber>
    </recommendedName>
</protein>
<dbReference type="InterPro" id="IPR005467">
    <property type="entry name" value="His_kinase_dom"/>
</dbReference>
<keyword evidence="4" id="KW-0902">Two-component regulatory system</keyword>
<keyword evidence="12" id="KW-0418">Kinase</keyword>
<dbReference type="Pfam" id="PF00072">
    <property type="entry name" value="Response_reg"/>
    <property type="match status" value="1"/>
</dbReference>
<dbReference type="SMART" id="SM00388">
    <property type="entry name" value="HisKA"/>
    <property type="match status" value="1"/>
</dbReference>
<dbReference type="InterPro" id="IPR036890">
    <property type="entry name" value="HATPase_C_sf"/>
</dbReference>
<keyword evidence="7" id="KW-0804">Transcription</keyword>
<evidence type="ECO:0000256" key="8">
    <source>
        <dbReference type="PROSITE-ProRule" id="PRU00169"/>
    </source>
</evidence>
<dbReference type="GO" id="GO:0000155">
    <property type="term" value="F:phosphorelay sensor kinase activity"/>
    <property type="evidence" value="ECO:0007669"/>
    <property type="project" value="InterPro"/>
</dbReference>
<sequence length="395" mass="43418">MHSADVSEPQPAPPQGDATASSDKPVAHAGPANPDASMGRVLVVDDQAANLRVVGTLLQRQGYEVIPASSGDEALARYAESEPDLILLDVMMPGMDGFEVMEALRAKAPLRVPVVFVTAAHDRDLLLRAFDAGVVDYVTKPFLPEELLARVNAHIGLKLTRDRLERVAREREELVNLVAHDLKNPLTSVLFASDMLRSDGCRPERVPRYLQMIHESADDALGYIRHYLESSSEGRRRHGGERADLAQTLEWLVHRYEMQLDARGIRIEVAPPLGRAEVAIDTRVLRQVSENLVTNAMKYAPGSELLLAARPGAPGYWQLIVADRGPGIAPGRQRELFKPFVRLHEADLDDGLSSGLGLSLARRIVANVGGQLWYEDRRRGGARFVLELPEAPPGD</sequence>
<feature type="domain" description="Response regulatory" evidence="11">
    <location>
        <begin position="40"/>
        <end position="155"/>
    </location>
</feature>
<dbReference type="EC" id="2.7.13.3" evidence="2"/>
<dbReference type="Pfam" id="PF00512">
    <property type="entry name" value="HisKA"/>
    <property type="match status" value="1"/>
</dbReference>
<evidence type="ECO:0000256" key="6">
    <source>
        <dbReference type="ARBA" id="ARBA00023125"/>
    </source>
</evidence>
<proteinExistence type="predicted"/>
<evidence type="ECO:0000259" key="10">
    <source>
        <dbReference type="PROSITE" id="PS50109"/>
    </source>
</evidence>
<dbReference type="PANTHER" id="PTHR43547:SF2">
    <property type="entry name" value="HYBRID SIGNAL TRANSDUCTION HISTIDINE KINASE C"/>
    <property type="match status" value="1"/>
</dbReference>
<dbReference type="SUPFAM" id="SSF52172">
    <property type="entry name" value="CheY-like"/>
    <property type="match status" value="1"/>
</dbReference>
<evidence type="ECO:0000259" key="11">
    <source>
        <dbReference type="PROSITE" id="PS50110"/>
    </source>
</evidence>
<comment type="caution">
    <text evidence="12">The sequence shown here is derived from an EMBL/GenBank/DDBJ whole genome shotgun (WGS) entry which is preliminary data.</text>
</comment>